<evidence type="ECO:0000313" key="3">
    <source>
        <dbReference type="Proteomes" id="UP001107558"/>
    </source>
</evidence>
<dbReference type="OrthoDB" id="7791091at2759"/>
<dbReference type="Proteomes" id="UP001107558">
    <property type="component" value="Chromosome 2"/>
</dbReference>
<reference evidence="2" key="1">
    <citation type="submission" date="2021-03" db="EMBL/GenBank/DDBJ databases">
        <title>Chromosome level genome of the anhydrobiotic midge Polypedilum vanderplanki.</title>
        <authorList>
            <person name="Yoshida Y."/>
            <person name="Kikawada T."/>
            <person name="Gusev O."/>
        </authorList>
    </citation>
    <scope>NUCLEOTIDE SEQUENCE</scope>
    <source>
        <strain evidence="2">NIAS01</strain>
        <tissue evidence="2">Whole body or cell culture</tissue>
    </source>
</reference>
<evidence type="ECO:0000256" key="1">
    <source>
        <dbReference type="SAM" id="MobiDB-lite"/>
    </source>
</evidence>
<dbReference type="AlphaFoldDB" id="A0A9J6BZ35"/>
<proteinExistence type="predicted"/>
<organism evidence="2 3">
    <name type="scientific">Polypedilum vanderplanki</name>
    <name type="common">Sleeping chironomid midge</name>
    <dbReference type="NCBI Taxonomy" id="319348"/>
    <lineage>
        <taxon>Eukaryota</taxon>
        <taxon>Metazoa</taxon>
        <taxon>Ecdysozoa</taxon>
        <taxon>Arthropoda</taxon>
        <taxon>Hexapoda</taxon>
        <taxon>Insecta</taxon>
        <taxon>Pterygota</taxon>
        <taxon>Neoptera</taxon>
        <taxon>Endopterygota</taxon>
        <taxon>Diptera</taxon>
        <taxon>Nematocera</taxon>
        <taxon>Chironomoidea</taxon>
        <taxon>Chironomidae</taxon>
        <taxon>Chironominae</taxon>
        <taxon>Polypedilum</taxon>
        <taxon>Polypedilum</taxon>
    </lineage>
</organism>
<evidence type="ECO:0000313" key="2">
    <source>
        <dbReference type="EMBL" id="KAG5674821.1"/>
    </source>
</evidence>
<feature type="region of interest" description="Disordered" evidence="1">
    <location>
        <begin position="1"/>
        <end position="24"/>
    </location>
</feature>
<keyword evidence="3" id="KW-1185">Reference proteome</keyword>
<dbReference type="EMBL" id="JADBJN010000002">
    <property type="protein sequence ID" value="KAG5674821.1"/>
    <property type="molecule type" value="Genomic_DNA"/>
</dbReference>
<sequence>MSDKKEGVKSSVDEIDAPAVPKESPKVTTVKIEAKKVVKRSPVLNAPKVCPPGYRLDASGKCRKIL</sequence>
<name>A0A9J6BZ35_POLVA</name>
<feature type="compositionally biased region" description="Basic and acidic residues" evidence="1">
    <location>
        <begin position="1"/>
        <end position="12"/>
    </location>
</feature>
<comment type="caution">
    <text evidence="2">The sequence shown here is derived from an EMBL/GenBank/DDBJ whole genome shotgun (WGS) entry which is preliminary data.</text>
</comment>
<gene>
    <name evidence="2" type="ORF">PVAND_004768</name>
</gene>
<protein>
    <submittedName>
        <fullName evidence="2">Uncharacterized protein</fullName>
    </submittedName>
</protein>
<accession>A0A9J6BZ35</accession>